<dbReference type="Pfam" id="PF00152">
    <property type="entry name" value="tRNA-synt_2"/>
    <property type="match status" value="1"/>
</dbReference>
<dbReference type="FunFam" id="3.30.930.10:FF:000292">
    <property type="entry name" value="Lysine--tRNA ligase"/>
    <property type="match status" value="1"/>
</dbReference>
<evidence type="ECO:0000256" key="10">
    <source>
        <dbReference type="SAM" id="MobiDB-lite"/>
    </source>
</evidence>
<dbReference type="EC" id="6.1.1.6" evidence="2"/>
<feature type="domain" description="Aminoacyl-transfer RNA synthetases class-II family profile" evidence="11">
    <location>
        <begin position="307"/>
        <end position="485"/>
    </location>
</feature>
<accession>A0A0L6UZW0</accession>
<dbReference type="SUPFAM" id="SSF50249">
    <property type="entry name" value="Nucleic acid-binding proteins"/>
    <property type="match status" value="1"/>
</dbReference>
<keyword evidence="7" id="KW-0030">Aminoacyl-tRNA synthetase</keyword>
<dbReference type="Proteomes" id="UP000037035">
    <property type="component" value="Unassembled WGS sequence"/>
</dbReference>
<organism evidence="12 13">
    <name type="scientific">Puccinia sorghi</name>
    <dbReference type="NCBI Taxonomy" id="27349"/>
    <lineage>
        <taxon>Eukaryota</taxon>
        <taxon>Fungi</taxon>
        <taxon>Dikarya</taxon>
        <taxon>Basidiomycota</taxon>
        <taxon>Pucciniomycotina</taxon>
        <taxon>Pucciniomycetes</taxon>
        <taxon>Pucciniales</taxon>
        <taxon>Pucciniaceae</taxon>
        <taxon>Puccinia</taxon>
    </lineage>
</organism>
<keyword evidence="5" id="KW-0067">ATP-binding</keyword>
<dbReference type="InterPro" id="IPR004364">
    <property type="entry name" value="Aa-tRNA-synt_II"/>
</dbReference>
<evidence type="ECO:0000256" key="2">
    <source>
        <dbReference type="ARBA" id="ARBA00013166"/>
    </source>
</evidence>
<dbReference type="InterPro" id="IPR045864">
    <property type="entry name" value="aa-tRNA-synth_II/BPL/LPL"/>
</dbReference>
<evidence type="ECO:0000256" key="1">
    <source>
        <dbReference type="ARBA" id="ARBA00008226"/>
    </source>
</evidence>
<evidence type="ECO:0000256" key="4">
    <source>
        <dbReference type="ARBA" id="ARBA00022741"/>
    </source>
</evidence>
<evidence type="ECO:0000256" key="7">
    <source>
        <dbReference type="ARBA" id="ARBA00023146"/>
    </source>
</evidence>
<keyword evidence="3 12" id="KW-0436">Ligase</keyword>
<dbReference type="AlphaFoldDB" id="A0A0L6UZW0"/>
<comment type="caution">
    <text evidence="12">The sequence shown here is derived from an EMBL/GenBank/DDBJ whole genome shotgun (WGS) entry which is preliminary data.</text>
</comment>
<dbReference type="PRINTS" id="PR00982">
    <property type="entry name" value="TRNASYNTHLYS"/>
</dbReference>
<protein>
    <recommendedName>
        <fullName evidence="2">lysine--tRNA ligase</fullName>
        <ecNumber evidence="2">6.1.1.6</ecNumber>
    </recommendedName>
    <alternativeName>
        <fullName evidence="8">Lysyl-tRNA synthetase</fullName>
    </alternativeName>
</protein>
<dbReference type="EMBL" id="LAVV01008093">
    <property type="protein sequence ID" value="KNZ53797.1"/>
    <property type="molecule type" value="Genomic_DNA"/>
</dbReference>
<evidence type="ECO:0000259" key="11">
    <source>
        <dbReference type="PROSITE" id="PS50862"/>
    </source>
</evidence>
<evidence type="ECO:0000313" key="13">
    <source>
        <dbReference type="Proteomes" id="UP000037035"/>
    </source>
</evidence>
<name>A0A0L6UZW0_9BASI</name>
<keyword evidence="4" id="KW-0547">Nucleotide-binding</keyword>
<feature type="region of interest" description="Disordered" evidence="10">
    <location>
        <begin position="42"/>
        <end position="103"/>
    </location>
</feature>
<dbReference type="CDD" id="cd04322">
    <property type="entry name" value="LysRS_N"/>
    <property type="match status" value="1"/>
</dbReference>
<dbReference type="FunFam" id="2.40.50.140:FF:000050">
    <property type="entry name" value="Lysine--tRNA ligase"/>
    <property type="match status" value="1"/>
</dbReference>
<feature type="compositionally biased region" description="Basic and acidic residues" evidence="10">
    <location>
        <begin position="57"/>
        <end position="80"/>
    </location>
</feature>
<evidence type="ECO:0000256" key="3">
    <source>
        <dbReference type="ARBA" id="ARBA00022598"/>
    </source>
</evidence>
<dbReference type="SUPFAM" id="SSF55681">
    <property type="entry name" value="Class II aaRS and biotin synthetases"/>
    <property type="match status" value="1"/>
</dbReference>
<dbReference type="PROSITE" id="PS50862">
    <property type="entry name" value="AA_TRNA_LIGASE_II"/>
    <property type="match status" value="1"/>
</dbReference>
<keyword evidence="6" id="KW-0648">Protein biosynthesis</keyword>
<dbReference type="InterPro" id="IPR004365">
    <property type="entry name" value="NA-bd_OB_tRNA"/>
</dbReference>
<evidence type="ECO:0000256" key="9">
    <source>
        <dbReference type="ARBA" id="ARBA00048573"/>
    </source>
</evidence>
<dbReference type="VEuPathDB" id="FungiDB:VP01_3131g2"/>
<dbReference type="InterPro" id="IPR006195">
    <property type="entry name" value="aa-tRNA-synth_II"/>
</dbReference>
<proteinExistence type="inferred from homology"/>
<evidence type="ECO:0000256" key="6">
    <source>
        <dbReference type="ARBA" id="ARBA00022917"/>
    </source>
</evidence>
<dbReference type="OrthoDB" id="21243at2759"/>
<dbReference type="PANTHER" id="PTHR42918:SF9">
    <property type="entry name" value="LYSINE--TRNA LIGASE"/>
    <property type="match status" value="1"/>
</dbReference>
<dbReference type="GO" id="GO:0005524">
    <property type="term" value="F:ATP binding"/>
    <property type="evidence" value="ECO:0007669"/>
    <property type="project" value="UniProtKB-KW"/>
</dbReference>
<gene>
    <name evidence="12" type="ORF">VP01_3131g2</name>
</gene>
<comment type="similarity">
    <text evidence="1">Belongs to the class-II aminoacyl-tRNA synthetase family.</text>
</comment>
<evidence type="ECO:0000256" key="8">
    <source>
        <dbReference type="ARBA" id="ARBA00030563"/>
    </source>
</evidence>
<dbReference type="PANTHER" id="PTHR42918">
    <property type="entry name" value="LYSYL-TRNA SYNTHETASE"/>
    <property type="match status" value="1"/>
</dbReference>
<dbReference type="Gene3D" id="2.40.50.140">
    <property type="entry name" value="Nucleic acid-binding proteins"/>
    <property type="match status" value="1"/>
</dbReference>
<sequence length="575" mass="65785">MTFHQEKVLFRLPSQKLFYRSIHHSKPSPPHSFRMTEKLLPNEQGLYLDPPSGEMVSKSELKRRAKLREKEAKKATEKPKVPPPSSAKKDANPGAASSEEELSPNQYYELRCRAIQALREANPPFSSTPSSDPSLPPPYPHKFHVSISIPNFIKTYSHQVPNPGDRLDNHDKISLAGRIHNMRQAGSKLRFYDLHGEGEKIQIMASSNDSEQPNNFEAVHDIFRRGDIVGVTGFASRTKKGELSISPRNMVLLSPNLHQLPRAETTITTEAGTTESKFGFKDQEQRHRKRYLDLIMNKEVRDVFITRARVINHVRRFLDDLGFLEVETPMMNMIAGGATAKPFITHHNSLGLDLFLRIAPELYLKELVVGGLDRVYEIGRVFRNESIDLTHVCTFLSFFNPEFSICEFYMAYADMYDLMQLTESMLSALVHKLNKGSYKIQYHPEGPNSEKVYELDFSPPWKRFNMIEELEKQLKVKFPTGKDFEDKENITKFLDDLCVKHNVDCPAPRTNARLLDKLVGEYIENQCISPSFIVGHPQFMSPLAKRDRSKAGLCERFEAFVATKEICNACQFFSL</sequence>
<comment type="catalytic activity">
    <reaction evidence="9">
        <text>tRNA(Lys) + L-lysine + ATP = L-lysyl-tRNA(Lys) + AMP + diphosphate</text>
        <dbReference type="Rhea" id="RHEA:20792"/>
        <dbReference type="Rhea" id="RHEA-COMP:9696"/>
        <dbReference type="Rhea" id="RHEA-COMP:9697"/>
        <dbReference type="ChEBI" id="CHEBI:30616"/>
        <dbReference type="ChEBI" id="CHEBI:32551"/>
        <dbReference type="ChEBI" id="CHEBI:33019"/>
        <dbReference type="ChEBI" id="CHEBI:78442"/>
        <dbReference type="ChEBI" id="CHEBI:78529"/>
        <dbReference type="ChEBI" id="CHEBI:456215"/>
        <dbReference type="EC" id="6.1.1.6"/>
    </reaction>
</comment>
<dbReference type="InterPro" id="IPR012340">
    <property type="entry name" value="NA-bd_OB-fold"/>
</dbReference>
<dbReference type="GO" id="GO:0006430">
    <property type="term" value="P:lysyl-tRNA aminoacylation"/>
    <property type="evidence" value="ECO:0007669"/>
    <property type="project" value="InterPro"/>
</dbReference>
<dbReference type="Pfam" id="PF01336">
    <property type="entry name" value="tRNA_anti-codon"/>
    <property type="match status" value="1"/>
</dbReference>
<dbReference type="STRING" id="27349.A0A0L6UZW0"/>
<dbReference type="InterPro" id="IPR018149">
    <property type="entry name" value="Lys-tRNA-synth_II_C"/>
</dbReference>
<dbReference type="GO" id="GO:0000049">
    <property type="term" value="F:tRNA binding"/>
    <property type="evidence" value="ECO:0007669"/>
    <property type="project" value="TreeGrafter"/>
</dbReference>
<evidence type="ECO:0000313" key="12">
    <source>
        <dbReference type="EMBL" id="KNZ53797.1"/>
    </source>
</evidence>
<keyword evidence="13" id="KW-1185">Reference proteome</keyword>
<dbReference type="InterPro" id="IPR044136">
    <property type="entry name" value="Lys-tRNA-ligase_II_N"/>
</dbReference>
<dbReference type="Gene3D" id="3.30.930.10">
    <property type="entry name" value="Bira Bifunctional Protein, Domain 2"/>
    <property type="match status" value="1"/>
</dbReference>
<dbReference type="GO" id="GO:0005829">
    <property type="term" value="C:cytosol"/>
    <property type="evidence" value="ECO:0007669"/>
    <property type="project" value="TreeGrafter"/>
</dbReference>
<reference evidence="12 13" key="1">
    <citation type="submission" date="2015-08" db="EMBL/GenBank/DDBJ databases">
        <title>Next Generation Sequencing and Analysis of the Genome of Puccinia sorghi L Schw, the Causal Agent of Maize Common Rust.</title>
        <authorList>
            <person name="Rochi L."/>
            <person name="Burguener G."/>
            <person name="Darino M."/>
            <person name="Turjanski A."/>
            <person name="Kreff E."/>
            <person name="Dieguez M.J."/>
            <person name="Sacco F."/>
        </authorList>
    </citation>
    <scope>NUCLEOTIDE SEQUENCE [LARGE SCALE GENOMIC DNA]</scope>
    <source>
        <strain evidence="12 13">RO10H11247</strain>
    </source>
</reference>
<evidence type="ECO:0000256" key="5">
    <source>
        <dbReference type="ARBA" id="ARBA00022840"/>
    </source>
</evidence>
<dbReference type="GO" id="GO:0004824">
    <property type="term" value="F:lysine-tRNA ligase activity"/>
    <property type="evidence" value="ECO:0007669"/>
    <property type="project" value="UniProtKB-EC"/>
</dbReference>